<dbReference type="Gene3D" id="1.25.40.10">
    <property type="entry name" value="Tetratricopeptide repeat domain"/>
    <property type="match status" value="1"/>
</dbReference>
<keyword evidence="2" id="KW-1185">Reference proteome</keyword>
<dbReference type="EMBL" id="SGIT01000006">
    <property type="protein sequence ID" value="RZF57965.1"/>
    <property type="molecule type" value="Genomic_DNA"/>
</dbReference>
<gene>
    <name evidence="1" type="ORF">EWE74_20065</name>
</gene>
<sequence>MSDICMNHIERYWQALTIANNETFNKGDFEKALTGYKDALYRAEVLNNHILDCIRLKIPFIQVYIISCNNLANTYEELGKLEEAENMLKRTVYYLLHLAGNKKLNIDEIQSELKRAALSYVRFAEKINSGKVKQEQLFKTLKQQLVESDLM</sequence>
<protein>
    <submittedName>
        <fullName evidence="1">Tetratricopeptide repeat protein</fullName>
    </submittedName>
</protein>
<evidence type="ECO:0000313" key="1">
    <source>
        <dbReference type="EMBL" id="RZF57965.1"/>
    </source>
</evidence>
<organism evidence="1 2">
    <name type="scientific">Sphingobacterium corticibacterium</name>
    <dbReference type="NCBI Taxonomy" id="2484746"/>
    <lineage>
        <taxon>Bacteria</taxon>
        <taxon>Pseudomonadati</taxon>
        <taxon>Bacteroidota</taxon>
        <taxon>Sphingobacteriia</taxon>
        <taxon>Sphingobacteriales</taxon>
        <taxon>Sphingobacteriaceae</taxon>
        <taxon>Sphingobacterium</taxon>
    </lineage>
</organism>
<dbReference type="OrthoDB" id="707450at2"/>
<dbReference type="Pfam" id="PF13374">
    <property type="entry name" value="TPR_10"/>
    <property type="match status" value="1"/>
</dbReference>
<accession>A0A4Q6XG42</accession>
<comment type="caution">
    <text evidence="1">The sequence shown here is derived from an EMBL/GenBank/DDBJ whole genome shotgun (WGS) entry which is preliminary data.</text>
</comment>
<evidence type="ECO:0000313" key="2">
    <source>
        <dbReference type="Proteomes" id="UP000292855"/>
    </source>
</evidence>
<reference evidence="1 2" key="1">
    <citation type="submission" date="2019-02" db="EMBL/GenBank/DDBJ databases">
        <authorList>
            <person name="Li Y."/>
        </authorList>
    </citation>
    <scope>NUCLEOTIDE SEQUENCE [LARGE SCALE GENOMIC DNA]</scope>
    <source>
        <strain evidence="1 2">30C10-4-7</strain>
    </source>
</reference>
<proteinExistence type="predicted"/>
<dbReference type="SUPFAM" id="SSF48452">
    <property type="entry name" value="TPR-like"/>
    <property type="match status" value="1"/>
</dbReference>
<dbReference type="Proteomes" id="UP000292855">
    <property type="component" value="Unassembled WGS sequence"/>
</dbReference>
<dbReference type="InterPro" id="IPR011990">
    <property type="entry name" value="TPR-like_helical_dom_sf"/>
</dbReference>
<dbReference type="AlphaFoldDB" id="A0A4Q6XG42"/>
<name>A0A4Q6XG42_9SPHI</name>